<dbReference type="NCBIfam" id="TIGR01611">
    <property type="entry name" value="tail_tube"/>
    <property type="match status" value="1"/>
</dbReference>
<keyword evidence="2" id="KW-1185">Reference proteome</keyword>
<protein>
    <submittedName>
        <fullName evidence="1">Phage major tail tube protein</fullName>
    </submittedName>
</protein>
<dbReference type="InterPro" id="IPR006498">
    <property type="entry name" value="Tail_tube"/>
</dbReference>
<evidence type="ECO:0000313" key="2">
    <source>
        <dbReference type="Proteomes" id="UP000534677"/>
    </source>
</evidence>
<sequence length="167" mass="18324">MIPQVLYMMNLFVDGMSLSGDVPSLTLPKLKIKTSEYQAGGMDAPIDMDQGMEKMEASFVMKGARKEVMKYFGLSDQTAFNSVFRGSFRGQKGATTAVVATIRGMLSELDPGDWKPGDAAEFKYAISVSYYKLEVGGVRMYEIDPVNTVRVINGVDQLAGVRRDLGL</sequence>
<dbReference type="Proteomes" id="UP000534677">
    <property type="component" value="Unassembled WGS sequence"/>
</dbReference>
<organism evidence="1 2">
    <name type="scientific">Pseudomonas cremoris</name>
    <dbReference type="NCBI Taxonomy" id="2724178"/>
    <lineage>
        <taxon>Bacteria</taxon>
        <taxon>Pseudomonadati</taxon>
        <taxon>Pseudomonadota</taxon>
        <taxon>Gammaproteobacteria</taxon>
        <taxon>Pseudomonadales</taxon>
        <taxon>Pseudomonadaceae</taxon>
        <taxon>Pseudomonas</taxon>
    </lineage>
</organism>
<dbReference type="Pfam" id="PF04985">
    <property type="entry name" value="Phage_tube"/>
    <property type="match status" value="1"/>
</dbReference>
<comment type="caution">
    <text evidence="1">The sequence shown here is derived from an EMBL/GenBank/DDBJ whole genome shotgun (WGS) entry which is preliminary data.</text>
</comment>
<dbReference type="RefSeq" id="WP_185709504.1">
    <property type="nucleotide sequence ID" value="NZ_JAAXCZ010000012.1"/>
</dbReference>
<reference evidence="1 2" key="1">
    <citation type="submission" date="2020-04" db="EMBL/GenBank/DDBJ databases">
        <title>Pseudomonas crami sp. nov., a novel proteolytic bacterial species isolated from cream.</title>
        <authorList>
            <person name="Hofmann K."/>
            <person name="Woller A."/>
            <person name="Huptas C."/>
            <person name="Wenning M."/>
            <person name="Scherer S."/>
            <person name="Doll E.V."/>
        </authorList>
    </citation>
    <scope>NUCLEOTIDE SEQUENCE [LARGE SCALE GENOMIC DNA]</scope>
    <source>
        <strain evidence="1 2">WS 5096</strain>
    </source>
</reference>
<name>A0ABR6TCU7_9PSED</name>
<gene>
    <name evidence="1" type="ORF">HF209_21580</name>
</gene>
<proteinExistence type="predicted"/>
<dbReference type="EMBL" id="JAAXCZ010000012">
    <property type="protein sequence ID" value="MBC2383540.1"/>
    <property type="molecule type" value="Genomic_DNA"/>
</dbReference>
<accession>A0ABR6TCU7</accession>
<evidence type="ECO:0000313" key="1">
    <source>
        <dbReference type="EMBL" id="MBC2383540.1"/>
    </source>
</evidence>